<feature type="compositionally biased region" description="Basic residues" evidence="1">
    <location>
        <begin position="1"/>
        <end position="20"/>
    </location>
</feature>
<dbReference type="InterPro" id="IPR048835">
    <property type="entry name" value="CP_picobirnavirus"/>
</dbReference>
<feature type="compositionally biased region" description="Basic and acidic residues" evidence="1">
    <location>
        <begin position="21"/>
        <end position="33"/>
    </location>
</feature>
<protein>
    <submittedName>
        <fullName evidence="2">Putative capsid protein</fullName>
    </submittedName>
</protein>
<name>A0A8K1HGR6_9VIRU</name>
<accession>A0A8K1HGR6</accession>
<proteinExistence type="predicted"/>
<dbReference type="InterPro" id="IPR049178">
    <property type="entry name" value="CP_picobirnavirus_sf"/>
</dbReference>
<evidence type="ECO:0000256" key="1">
    <source>
        <dbReference type="SAM" id="MobiDB-lite"/>
    </source>
</evidence>
<sequence length="564" mass="62449">MKGQKNSKKSSKKFHPRKSNKKDFKGQYDAREKRDIVEDTKELQSKCNDWRWYAQNPQLVKDYASFPFGVPVGNNLPKGIPGYSSNNIPGICSIYFAPTIGNSTDANAPVNVAARNIYSFVRHVNSGHANYDAPDLMLYLLAMDSAYMYHEYLKRIARIVLDYSVFSRYYPDGLMAAMGVDYTDVQENIASLRGFINIMAVKLGSMCVPNSMSYTARHMWMAGSLFLDSNTTKAQTYIYVPSYYMQFALGGESGTVGMLKTMQAPGLISTASTPAKVSDLINFANELMDPILSNEDMNIMSGDILKAFGNEGVVKLSGITEGEALLPNKVEEVLSQIENATVMPFNMAVYTIDQKVGVGEGYLVPSYQFQTTVQLPTGVTTDAFESNLRALLGTTNNNRAIMNFHWDGVTPEDVIVATRLTTVPQVTQVSELTGAATITWNVAGLSSEVITDARLFQVSTVPGEKYFSRSFAKFSFFDQTDAVNAYPISMCNILSNFDWSPDFQAYIIHTPTGSNQQVISSPMLSLRDTDNYTIISDVELENLATVCLLSQFSVPQMGTFSKKM</sequence>
<dbReference type="Gene3D" id="1.20.140.120">
    <property type="match status" value="2"/>
</dbReference>
<dbReference type="EMBL" id="MZ556305">
    <property type="protein sequence ID" value="UBJ26028.1"/>
    <property type="molecule type" value="Genomic_RNA"/>
</dbReference>
<organism evidence="2">
    <name type="scientific">Rodent picobirnavirus</name>
    <dbReference type="NCBI Taxonomy" id="2863997"/>
    <lineage>
        <taxon>Viruses</taxon>
        <taxon>Riboviria</taxon>
        <taxon>Orthornavirae</taxon>
        <taxon>Pisuviricota</taxon>
        <taxon>Pisoniviricetes</taxon>
        <taxon>Picornavirales</taxon>
    </lineage>
</organism>
<dbReference type="Pfam" id="PF20816">
    <property type="entry name" value="PBV_CP"/>
    <property type="match status" value="1"/>
</dbReference>
<evidence type="ECO:0000313" key="2">
    <source>
        <dbReference type="EMBL" id="UBJ26028.1"/>
    </source>
</evidence>
<reference evidence="2" key="1">
    <citation type="submission" date="2021-07" db="EMBL/GenBank/DDBJ databases">
        <title>Communication and adaptive evolution of viruses within giant pandas and their associated organisms in a local ecological environment.</title>
        <authorList>
            <person name="Zhao M."/>
            <person name="Liu S."/>
            <person name="Zhang W."/>
        </authorList>
    </citation>
    <scope>NUCLEOTIDE SEQUENCE</scope>
    <source>
        <strain evidence="2">Mointe135PicobV02-8</strain>
    </source>
</reference>
<feature type="region of interest" description="Disordered" evidence="1">
    <location>
        <begin position="1"/>
        <end position="33"/>
    </location>
</feature>